<dbReference type="AlphaFoldDB" id="A0A0H2R1G1"/>
<name>A0A0H2R1G1_9AGAM</name>
<keyword evidence="2" id="KW-1185">Reference proteome</keyword>
<evidence type="ECO:0000313" key="2">
    <source>
        <dbReference type="Proteomes" id="UP000053477"/>
    </source>
</evidence>
<proteinExistence type="predicted"/>
<accession>A0A0H2R1G1</accession>
<dbReference type="Proteomes" id="UP000053477">
    <property type="component" value="Unassembled WGS sequence"/>
</dbReference>
<organism evidence="1 2">
    <name type="scientific">Schizopora paradoxa</name>
    <dbReference type="NCBI Taxonomy" id="27342"/>
    <lineage>
        <taxon>Eukaryota</taxon>
        <taxon>Fungi</taxon>
        <taxon>Dikarya</taxon>
        <taxon>Basidiomycota</taxon>
        <taxon>Agaricomycotina</taxon>
        <taxon>Agaricomycetes</taxon>
        <taxon>Hymenochaetales</taxon>
        <taxon>Schizoporaceae</taxon>
        <taxon>Schizopora</taxon>
    </lineage>
</organism>
<gene>
    <name evidence="1" type="ORF">SCHPADRAFT_1002833</name>
</gene>
<evidence type="ECO:0000313" key="1">
    <source>
        <dbReference type="EMBL" id="KLO05569.1"/>
    </source>
</evidence>
<reference evidence="1 2" key="1">
    <citation type="submission" date="2015-04" db="EMBL/GenBank/DDBJ databases">
        <title>Complete genome sequence of Schizopora paradoxa KUC8140, a cosmopolitan wood degrader in East Asia.</title>
        <authorList>
            <consortium name="DOE Joint Genome Institute"/>
            <person name="Min B."/>
            <person name="Park H."/>
            <person name="Jang Y."/>
            <person name="Kim J.-J."/>
            <person name="Kim K.H."/>
            <person name="Pangilinan J."/>
            <person name="Lipzen A."/>
            <person name="Riley R."/>
            <person name="Grigoriev I.V."/>
            <person name="Spatafora J.W."/>
            <person name="Choi I.-G."/>
        </authorList>
    </citation>
    <scope>NUCLEOTIDE SEQUENCE [LARGE SCALE GENOMIC DNA]</scope>
    <source>
        <strain evidence="1 2">KUC8140</strain>
    </source>
</reference>
<dbReference type="EMBL" id="KQ086290">
    <property type="protein sequence ID" value="KLO05569.1"/>
    <property type="molecule type" value="Genomic_DNA"/>
</dbReference>
<sequence>MDAALQLELTLASKIAVIVNMVRAMEPALVMVPIGDGEPTILHKLAALNDMDLIVVVNEAFAIALEKNRLDVELEDLIEAYDRWVAGDA</sequence>
<dbReference type="InParanoid" id="A0A0H2R1G1"/>
<protein>
    <submittedName>
        <fullName evidence="1">Uncharacterized protein</fullName>
    </submittedName>
</protein>